<evidence type="ECO:0000313" key="2">
    <source>
        <dbReference type="Proteomes" id="UP000294746"/>
    </source>
</evidence>
<name>A0A4R2RGE4_9BACL</name>
<sequence length="56" mass="6349">ASNLISIEYLVIEKAPPIGGFFVSNNWGAVQLGYIGFFEEDALIYEWKGYDMKESK</sequence>
<feature type="non-terminal residue" evidence="1">
    <location>
        <position position="1"/>
    </location>
</feature>
<organism evidence="1 2">
    <name type="scientific">Baia soyae</name>
    <dbReference type="NCBI Taxonomy" id="1544746"/>
    <lineage>
        <taxon>Bacteria</taxon>
        <taxon>Bacillati</taxon>
        <taxon>Bacillota</taxon>
        <taxon>Bacilli</taxon>
        <taxon>Bacillales</taxon>
        <taxon>Thermoactinomycetaceae</taxon>
        <taxon>Baia</taxon>
    </lineage>
</organism>
<evidence type="ECO:0000313" key="1">
    <source>
        <dbReference type="EMBL" id="TCP62740.1"/>
    </source>
</evidence>
<dbReference type="EMBL" id="SLXV01000051">
    <property type="protein sequence ID" value="TCP62740.1"/>
    <property type="molecule type" value="Genomic_DNA"/>
</dbReference>
<dbReference type="Proteomes" id="UP000294746">
    <property type="component" value="Unassembled WGS sequence"/>
</dbReference>
<reference evidence="1 2" key="1">
    <citation type="submission" date="2019-03" db="EMBL/GenBank/DDBJ databases">
        <title>Genomic Encyclopedia of Type Strains, Phase IV (KMG-IV): sequencing the most valuable type-strain genomes for metagenomic binning, comparative biology and taxonomic classification.</title>
        <authorList>
            <person name="Goeker M."/>
        </authorList>
    </citation>
    <scope>NUCLEOTIDE SEQUENCE [LARGE SCALE GENOMIC DNA]</scope>
    <source>
        <strain evidence="1 2">DSM 46831</strain>
    </source>
</reference>
<dbReference type="AlphaFoldDB" id="A0A4R2RGE4"/>
<accession>A0A4R2RGE4</accession>
<proteinExistence type="predicted"/>
<keyword evidence="2" id="KW-1185">Reference proteome</keyword>
<protein>
    <submittedName>
        <fullName evidence="1">Uncharacterized protein</fullName>
    </submittedName>
</protein>
<comment type="caution">
    <text evidence="1">The sequence shown here is derived from an EMBL/GenBank/DDBJ whole genome shotgun (WGS) entry which is preliminary data.</text>
</comment>
<gene>
    <name evidence="1" type="ORF">EDD57_15121</name>
</gene>